<dbReference type="OrthoDB" id="5510369at2759"/>
<dbReference type="EMBL" id="ML220112">
    <property type="protein sequence ID" value="TGZ84755.1"/>
    <property type="molecule type" value="Genomic_DNA"/>
</dbReference>
<evidence type="ECO:0000313" key="2">
    <source>
        <dbReference type="EMBL" id="TGZ84755.1"/>
    </source>
</evidence>
<dbReference type="InParanoid" id="A0A4V3SJP0"/>
<protein>
    <submittedName>
        <fullName evidence="2">Uncharacterized protein</fullName>
    </submittedName>
</protein>
<feature type="region of interest" description="Disordered" evidence="1">
    <location>
        <begin position="1"/>
        <end position="47"/>
    </location>
</feature>
<dbReference type="Proteomes" id="UP000298138">
    <property type="component" value="Unassembled WGS sequence"/>
</dbReference>
<sequence>MSGGQVIQRQSHHYHKDIAIPAPEPPTKDSTICEPDHARESTGNPLQAKSRPNMISAEFAAFLRTYKSMEKCKWVVSPGCVVEERIYQCCCSHKTLFEDTLLRFFILDITDPLMCDLFVEEEEWVIRNTFPPLPLPERAIASLDDLRNVLYLKDPCRRVSFCDDMSSWVRLVHDCFHRRITSSYDEQLYHMNILFLIYDLFNSVPSLDATSPPIIASRAPTNQNNLSPRLDRIIQAVSLFKIENTAKLDIGAMEVSECFQSTSLGGSPELRLKLSDMLTRLHDVVRDDGDGSAECKLQTVGIVVTGPKIQIVRCWAKNKGGVILFKPSEVQEFPTNITEIVKLQDMLKHIVMATQVLKDVCKVLMERYSGERESRFVNDVVG</sequence>
<proteinExistence type="predicted"/>
<dbReference type="AlphaFoldDB" id="A0A4V3SJP0"/>
<accession>A0A4V3SJP0</accession>
<reference evidence="2 3" key="1">
    <citation type="submission" date="2019-04" db="EMBL/GenBank/DDBJ databases">
        <title>Comparative genomics and transcriptomics to analyze fruiting body development in filamentous ascomycetes.</title>
        <authorList>
            <consortium name="DOE Joint Genome Institute"/>
            <person name="Lutkenhaus R."/>
            <person name="Traeger S."/>
            <person name="Breuer J."/>
            <person name="Kuo A."/>
            <person name="Lipzen A."/>
            <person name="Pangilinan J."/>
            <person name="Dilworth D."/>
            <person name="Sandor L."/>
            <person name="Poggeler S."/>
            <person name="Barry K."/>
            <person name="Grigoriev I.V."/>
            <person name="Nowrousian M."/>
        </authorList>
    </citation>
    <scope>NUCLEOTIDE SEQUENCE [LARGE SCALE GENOMIC DNA]</scope>
    <source>
        <strain evidence="2 3">CBS 389.68</strain>
    </source>
</reference>
<gene>
    <name evidence="2" type="ORF">EX30DRAFT_345431</name>
</gene>
<evidence type="ECO:0000256" key="1">
    <source>
        <dbReference type="SAM" id="MobiDB-lite"/>
    </source>
</evidence>
<organism evidence="2 3">
    <name type="scientific">Ascodesmis nigricans</name>
    <dbReference type="NCBI Taxonomy" id="341454"/>
    <lineage>
        <taxon>Eukaryota</taxon>
        <taxon>Fungi</taxon>
        <taxon>Dikarya</taxon>
        <taxon>Ascomycota</taxon>
        <taxon>Pezizomycotina</taxon>
        <taxon>Pezizomycetes</taxon>
        <taxon>Pezizales</taxon>
        <taxon>Ascodesmidaceae</taxon>
        <taxon>Ascodesmis</taxon>
    </lineage>
</organism>
<name>A0A4V3SJP0_9PEZI</name>
<evidence type="ECO:0000313" key="3">
    <source>
        <dbReference type="Proteomes" id="UP000298138"/>
    </source>
</evidence>
<keyword evidence="3" id="KW-1185">Reference proteome</keyword>